<reference evidence="1 2" key="1">
    <citation type="journal article" date="2019" name="Nat. Microbiol.">
        <title>Mediterranean grassland soil C-N compound turnover is dependent on rainfall and depth, and is mediated by genomically divergent microorganisms.</title>
        <authorList>
            <person name="Diamond S."/>
            <person name="Andeer P.F."/>
            <person name="Li Z."/>
            <person name="Crits-Christoph A."/>
            <person name="Burstein D."/>
            <person name="Anantharaman K."/>
            <person name="Lane K.R."/>
            <person name="Thomas B.C."/>
            <person name="Pan C."/>
            <person name="Northen T.R."/>
            <person name="Banfield J.F."/>
        </authorList>
    </citation>
    <scope>NUCLEOTIDE SEQUENCE [LARGE SCALE GENOMIC DNA]</scope>
    <source>
        <strain evidence="1">NP_2</strain>
    </source>
</reference>
<dbReference type="AlphaFoldDB" id="A0A537LII8"/>
<evidence type="ECO:0000313" key="2">
    <source>
        <dbReference type="Proteomes" id="UP000318661"/>
    </source>
</evidence>
<comment type="caution">
    <text evidence="1">The sequence shown here is derived from an EMBL/GenBank/DDBJ whole genome shotgun (WGS) entry which is preliminary data.</text>
</comment>
<sequence>MTGGTASLNFPTTVDAFQHMLPGCCGSAFVAKINPSYPGALGLLYSTYLGGTYSDSSTGIAVDMGGNAYVVGTTSSSDFPTTPGAFQTSGRGAFILKIGYR</sequence>
<dbReference type="EMBL" id="VBAJ01000147">
    <property type="protein sequence ID" value="TMJ07838.1"/>
    <property type="molecule type" value="Genomic_DNA"/>
</dbReference>
<dbReference type="InterPro" id="IPR010620">
    <property type="entry name" value="SBBP_repeat"/>
</dbReference>
<gene>
    <name evidence="1" type="ORF">E6G99_05565</name>
</gene>
<proteinExistence type="predicted"/>
<protein>
    <submittedName>
        <fullName evidence="1">Uncharacterized protein</fullName>
    </submittedName>
</protein>
<organism evidence="1 2">
    <name type="scientific">Candidatus Segetimicrobium genomatis</name>
    <dbReference type="NCBI Taxonomy" id="2569760"/>
    <lineage>
        <taxon>Bacteria</taxon>
        <taxon>Bacillati</taxon>
        <taxon>Candidatus Sysuimicrobiota</taxon>
        <taxon>Candidatus Sysuimicrobiia</taxon>
        <taxon>Candidatus Sysuimicrobiales</taxon>
        <taxon>Candidatus Segetimicrobiaceae</taxon>
        <taxon>Candidatus Segetimicrobium</taxon>
    </lineage>
</organism>
<dbReference type="Proteomes" id="UP000318661">
    <property type="component" value="Unassembled WGS sequence"/>
</dbReference>
<dbReference type="PANTHER" id="PTHR35580:SF1">
    <property type="entry name" value="PHYTASE-LIKE DOMAIN-CONTAINING PROTEIN"/>
    <property type="match status" value="1"/>
</dbReference>
<dbReference type="InterPro" id="IPR052918">
    <property type="entry name" value="Motility_Chemotaxis_Reg"/>
</dbReference>
<dbReference type="Pfam" id="PF06739">
    <property type="entry name" value="SBBP"/>
    <property type="match status" value="1"/>
</dbReference>
<name>A0A537LII8_9BACT</name>
<evidence type="ECO:0000313" key="1">
    <source>
        <dbReference type="EMBL" id="TMJ07838.1"/>
    </source>
</evidence>
<dbReference type="PANTHER" id="PTHR35580">
    <property type="entry name" value="CELL SURFACE GLYCOPROTEIN (S-LAYER PROTEIN)-LIKE PROTEIN"/>
    <property type="match status" value="1"/>
</dbReference>
<accession>A0A537LII8</accession>